<accession>A0A0K6GWH9</accession>
<dbReference type="EMBL" id="CYHB01000001">
    <property type="protein sequence ID" value="CUA82945.1"/>
    <property type="molecule type" value="Genomic_DNA"/>
</dbReference>
<name>A0A0K6GWH9_9GAMM</name>
<gene>
    <name evidence="1" type="ORF">Ga0061064_0313</name>
</gene>
<organism evidence="1 2">
    <name type="scientific">Pseudidiomarina woesei</name>
    <dbReference type="NCBI Taxonomy" id="1381080"/>
    <lineage>
        <taxon>Bacteria</taxon>
        <taxon>Pseudomonadati</taxon>
        <taxon>Pseudomonadota</taxon>
        <taxon>Gammaproteobacteria</taxon>
        <taxon>Alteromonadales</taxon>
        <taxon>Idiomarinaceae</taxon>
        <taxon>Pseudidiomarina</taxon>
    </lineage>
</organism>
<protein>
    <submittedName>
        <fullName evidence="1">Uncharacterized protein</fullName>
    </submittedName>
</protein>
<dbReference type="RefSeq" id="WP_055438027.1">
    <property type="nucleotide sequence ID" value="NZ_CYHB01000001.1"/>
</dbReference>
<sequence>MTQQGDIFQQLTSTTSVGVSSAAFAELCTALYERELSLLAHQPQVSTGLLQRRLQSLPYHVKNAARGMLENEAPYTLDIQNASWQTPQKRQLAISSTQPAKLQKWLGRQARLGDTVPIFDLRGPIHLARLDSIDRIDREQQRVHCNMHGWFDFSGRCIEPVGEHSTGSSQNDKLWLLKPDSSNLAPAFCGHQWNHKGKVDPRTLSLREVLLATTVDF</sequence>
<evidence type="ECO:0000313" key="1">
    <source>
        <dbReference type="EMBL" id="CUA82945.1"/>
    </source>
</evidence>
<keyword evidence="2" id="KW-1185">Reference proteome</keyword>
<proteinExistence type="predicted"/>
<dbReference type="Proteomes" id="UP000182598">
    <property type="component" value="Unassembled WGS sequence"/>
</dbReference>
<dbReference type="AlphaFoldDB" id="A0A0K6GWH9"/>
<dbReference type="OrthoDB" id="6321522at2"/>
<evidence type="ECO:0000313" key="2">
    <source>
        <dbReference type="Proteomes" id="UP000182598"/>
    </source>
</evidence>
<reference evidence="2" key="1">
    <citation type="submission" date="2015-08" db="EMBL/GenBank/DDBJ databases">
        <authorList>
            <person name="Varghese N."/>
        </authorList>
    </citation>
    <scope>NUCLEOTIDE SEQUENCE [LARGE SCALE GENOMIC DNA]</scope>
    <source>
        <strain evidence="2">DSM 27808</strain>
    </source>
</reference>